<feature type="non-terminal residue" evidence="2">
    <location>
        <position position="411"/>
    </location>
</feature>
<dbReference type="PANTHER" id="PTHR12526:SF572">
    <property type="entry name" value="BLL5144 PROTEIN"/>
    <property type="match status" value="1"/>
</dbReference>
<dbReference type="SUPFAM" id="SSF53756">
    <property type="entry name" value="UDP-Glycosyltransferase/glycogen phosphorylase"/>
    <property type="match status" value="1"/>
</dbReference>
<feature type="non-terminal residue" evidence="2">
    <location>
        <position position="1"/>
    </location>
</feature>
<accession>X0S637</accession>
<protein>
    <recommendedName>
        <fullName evidence="1">Glycosyl transferase family 1 domain-containing protein</fullName>
    </recommendedName>
</protein>
<dbReference type="Pfam" id="PF00534">
    <property type="entry name" value="Glycos_transf_1"/>
    <property type="match status" value="1"/>
</dbReference>
<reference evidence="2" key="1">
    <citation type="journal article" date="2014" name="Front. Microbiol.">
        <title>High frequency of phylogenetically diverse reductive dehalogenase-homologous genes in deep subseafloor sedimentary metagenomes.</title>
        <authorList>
            <person name="Kawai M."/>
            <person name="Futagami T."/>
            <person name="Toyoda A."/>
            <person name="Takaki Y."/>
            <person name="Nishi S."/>
            <person name="Hori S."/>
            <person name="Arai W."/>
            <person name="Tsubouchi T."/>
            <person name="Morono Y."/>
            <person name="Uchiyama I."/>
            <person name="Ito T."/>
            <person name="Fujiyama A."/>
            <person name="Inagaki F."/>
            <person name="Takami H."/>
        </authorList>
    </citation>
    <scope>NUCLEOTIDE SEQUENCE</scope>
    <source>
        <strain evidence="2">Expedition CK06-06</strain>
    </source>
</reference>
<gene>
    <name evidence="2" type="ORF">S01H1_12890</name>
</gene>
<sequence>PEYHKSLVDVCNASCRVITMNERGVGMLGETYGVSDKKVQLIAHGIPDLPFVDSNYYKHKFGMEGQRTILTFGLLNRNKGIEVMLRAMPAIIEAEPSVLYIVLGMTHPSVLKYDGESYRFSLQRMVKELGLQEHVIFHSRFVSDEELNNFLCAADIYATPYLNKEQLTSGTLSFAVGTGKAVVSTPYWAATELLAEGRGKLVAFGDSDEMGKAIIEILQKDSLFYSLRRRAYDYGRSRTWPKIGQVYWKLFNLKRLPVRISAKGTPSAAETAPSIEVPEPSLGHLKKLTDDTGLCQHAKFTVPNREYGYCTDDNARSVIAMTKYYSQYPEPEALQLFDTYLSFILHSQNNDGSIRNFMNFDRTWLQDEPVNDALGRVLWALGTVMAKPPSPSYLPVIKSCFDRSVNYVEKQ</sequence>
<dbReference type="PANTHER" id="PTHR12526">
    <property type="entry name" value="GLYCOSYLTRANSFERASE"/>
    <property type="match status" value="1"/>
</dbReference>
<organism evidence="2">
    <name type="scientific">marine sediment metagenome</name>
    <dbReference type="NCBI Taxonomy" id="412755"/>
    <lineage>
        <taxon>unclassified sequences</taxon>
        <taxon>metagenomes</taxon>
        <taxon>ecological metagenomes</taxon>
    </lineage>
</organism>
<dbReference type="SUPFAM" id="SSF81853">
    <property type="entry name" value="Family 10 polysaccharide lyase"/>
    <property type="match status" value="1"/>
</dbReference>
<dbReference type="InterPro" id="IPR001296">
    <property type="entry name" value="Glyco_trans_1"/>
</dbReference>
<dbReference type="EMBL" id="BARS01006628">
    <property type="protein sequence ID" value="GAF71402.1"/>
    <property type="molecule type" value="Genomic_DNA"/>
</dbReference>
<dbReference type="AlphaFoldDB" id="X0S637"/>
<feature type="domain" description="Glycosyl transferase family 1" evidence="1">
    <location>
        <begin position="64"/>
        <end position="237"/>
    </location>
</feature>
<dbReference type="Gene3D" id="3.40.50.2000">
    <property type="entry name" value="Glycogen Phosphorylase B"/>
    <property type="match status" value="2"/>
</dbReference>
<proteinExistence type="predicted"/>
<name>X0S637_9ZZZZ</name>
<evidence type="ECO:0000313" key="2">
    <source>
        <dbReference type="EMBL" id="GAF71402.1"/>
    </source>
</evidence>
<comment type="caution">
    <text evidence="2">The sequence shown here is derived from an EMBL/GenBank/DDBJ whole genome shotgun (WGS) entry which is preliminary data.</text>
</comment>
<evidence type="ECO:0000259" key="1">
    <source>
        <dbReference type="Pfam" id="PF00534"/>
    </source>
</evidence>